<gene>
    <name evidence="1" type="ORF">VK70_08790</name>
</gene>
<sequence length="65" mass="7253">MNRSEQKRIADLESIRTEENTHIVDSAISSGATAEATALHIMQQRAEANKMVDHIAAYANLNRMK</sequence>
<organism evidence="1 2">
    <name type="scientific">Paenibacillus durus ATCC 35681</name>
    <dbReference type="NCBI Taxonomy" id="1333534"/>
    <lineage>
        <taxon>Bacteria</taxon>
        <taxon>Bacillati</taxon>
        <taxon>Bacillota</taxon>
        <taxon>Bacilli</taxon>
        <taxon>Bacillales</taxon>
        <taxon>Paenibacillaceae</taxon>
        <taxon>Paenibacillus</taxon>
    </lineage>
</organism>
<evidence type="ECO:0000313" key="2">
    <source>
        <dbReference type="Proteomes" id="UP000034189"/>
    </source>
</evidence>
<dbReference type="OrthoDB" id="2475716at2"/>
<dbReference type="RefSeq" id="WP_025693902.1">
    <property type="nucleotide sequence ID" value="NZ_ASQQ01000039.1"/>
</dbReference>
<dbReference type="HOGENOM" id="CLU_2845746_0_0_9"/>
<name>A0A0F7F8N8_PAEDU</name>
<dbReference type="Proteomes" id="UP000034189">
    <property type="component" value="Chromosome"/>
</dbReference>
<protein>
    <submittedName>
        <fullName evidence="1">Uncharacterized protein</fullName>
    </submittedName>
</protein>
<accession>A0A0F7F8N8</accession>
<dbReference type="PATRIC" id="fig|1333534.5.peg.1925"/>
<reference evidence="1 2" key="2">
    <citation type="journal article" date="2016" name="Genome Announc.">
        <title>Genome Sequence of a Gram-Positive Diazotroph, Paenibacillus durus Type Strain ATCC 35681.</title>
        <authorList>
            <person name="Halim M.A."/>
            <person name="Rahman A.Y."/>
            <person name="Sim K.S."/>
            <person name="Yam H.C."/>
            <person name="Rahim A.A."/>
            <person name="Ghazali A.H."/>
            <person name="Najimudin N."/>
        </authorList>
    </citation>
    <scope>NUCLEOTIDE SEQUENCE [LARGE SCALE GENOMIC DNA]</scope>
    <source>
        <strain evidence="1 2">ATCC 35681</strain>
    </source>
</reference>
<reference evidence="1 2" key="1">
    <citation type="submission" date="2015-03" db="EMBL/GenBank/DDBJ databases">
        <authorList>
            <person name="Abdul Halim M."/>
        </authorList>
    </citation>
    <scope>NUCLEOTIDE SEQUENCE [LARGE SCALE GENOMIC DNA]</scope>
    <source>
        <strain evidence="1 2">ATCC 35681</strain>
    </source>
</reference>
<evidence type="ECO:0000313" key="1">
    <source>
        <dbReference type="EMBL" id="AKG34662.1"/>
    </source>
</evidence>
<dbReference type="EMBL" id="CP011114">
    <property type="protein sequence ID" value="AKG34662.1"/>
    <property type="molecule type" value="Genomic_DNA"/>
</dbReference>
<proteinExistence type="predicted"/>
<dbReference type="AlphaFoldDB" id="A0A0F7F8N8"/>